<dbReference type="STRING" id="284581.AMD01_04870"/>
<dbReference type="Pfam" id="PF01381">
    <property type="entry name" value="HTH_3"/>
    <property type="match status" value="1"/>
</dbReference>
<dbReference type="InterPro" id="IPR001387">
    <property type="entry name" value="Cro/C1-type_HTH"/>
</dbReference>
<comment type="caution">
    <text evidence="3">The sequence shown here is derived from an EMBL/GenBank/DDBJ whole genome shotgun (WGS) entry which is preliminary data.</text>
</comment>
<dbReference type="Proteomes" id="UP000037558">
    <property type="component" value="Unassembled WGS sequence"/>
</dbReference>
<gene>
    <name evidence="3" type="ORF">AMD01_04870</name>
</gene>
<dbReference type="SUPFAM" id="SSF47413">
    <property type="entry name" value="lambda repressor-like DNA-binding domains"/>
    <property type="match status" value="1"/>
</dbReference>
<dbReference type="SMART" id="SM00530">
    <property type="entry name" value="HTH_XRE"/>
    <property type="match status" value="1"/>
</dbReference>
<name>A0A0M0LAS3_9BACI</name>
<dbReference type="EMBL" id="LILC01000006">
    <property type="protein sequence ID" value="KOO48144.1"/>
    <property type="molecule type" value="Genomic_DNA"/>
</dbReference>
<organism evidence="3 4">
    <name type="scientific">Priestia koreensis</name>
    <dbReference type="NCBI Taxonomy" id="284581"/>
    <lineage>
        <taxon>Bacteria</taxon>
        <taxon>Bacillati</taxon>
        <taxon>Bacillota</taxon>
        <taxon>Bacilli</taxon>
        <taxon>Bacillales</taxon>
        <taxon>Bacillaceae</taxon>
        <taxon>Priestia</taxon>
    </lineage>
</organism>
<dbReference type="PROSITE" id="PS50943">
    <property type="entry name" value="HTH_CROC1"/>
    <property type="match status" value="1"/>
</dbReference>
<dbReference type="AlphaFoldDB" id="A0A0M0LAS3"/>
<dbReference type="CDD" id="cd00093">
    <property type="entry name" value="HTH_XRE"/>
    <property type="match status" value="1"/>
</dbReference>
<dbReference type="OrthoDB" id="9796786at2"/>
<evidence type="ECO:0000256" key="1">
    <source>
        <dbReference type="ARBA" id="ARBA00007227"/>
    </source>
</evidence>
<dbReference type="Pfam" id="PF06114">
    <property type="entry name" value="Peptidase_M78"/>
    <property type="match status" value="1"/>
</dbReference>
<dbReference type="PANTHER" id="PTHR43236">
    <property type="entry name" value="ANTITOXIN HIGA1"/>
    <property type="match status" value="1"/>
</dbReference>
<keyword evidence="4" id="KW-1185">Reference proteome</keyword>
<dbReference type="InterPro" id="IPR010982">
    <property type="entry name" value="Lambda_DNA-bd_dom_sf"/>
</dbReference>
<protein>
    <submittedName>
        <fullName evidence="3">DNA-binding protein</fullName>
    </submittedName>
</protein>
<comment type="similarity">
    <text evidence="1">Belongs to the short-chain fatty acyl-CoA assimilation regulator (ScfR) family.</text>
</comment>
<dbReference type="PANTHER" id="PTHR43236:SF2">
    <property type="entry name" value="BLL0069 PROTEIN"/>
    <property type="match status" value="1"/>
</dbReference>
<sequence length="357" mass="41640">MGKNFIVHTGSIIKEYLDEIGMSQKECAKRLGISEKHFSNLLNGKSRLTEDVAIKFEKIFHNVPASYWLNYESKYREYLKREEINSEAFNDDELNELDNRFKFSTIFGGLNWDLRKQANEMLKLLRISSFSQFDDVYSNLRVDFMEDGGEKESIAIWLNLAREEVEIQNRDLSSKKYDVTNLINSLDKFKKIALNNDYKSSLQSARKLLNRLGVYLVFCDAVVNSKVRGALTTYKKNPAIYLSGRFKTHDHVWFALMHEIGHLIKHYEPNEPIVTLESDLELDITNNTPKEEEANAFARDFFIDRSTYKKFIESKVFNQKSIEEFAKSQNILPGIVVARLQHDGYISFDMLNYLKNK</sequence>
<reference evidence="4" key="1">
    <citation type="submission" date="2015-08" db="EMBL/GenBank/DDBJ databases">
        <title>Fjat-14210 dsm16467.</title>
        <authorList>
            <person name="Liu B."/>
            <person name="Wang J."/>
            <person name="Zhu Y."/>
            <person name="Liu G."/>
            <person name="Chen Q."/>
            <person name="Chen Z."/>
            <person name="Lan J."/>
            <person name="Che J."/>
            <person name="Ge C."/>
            <person name="Shi H."/>
            <person name="Pan Z."/>
            <person name="Liu X."/>
        </authorList>
    </citation>
    <scope>NUCLEOTIDE SEQUENCE [LARGE SCALE GENOMIC DNA]</scope>
    <source>
        <strain evidence="4">DSM 16467</strain>
    </source>
</reference>
<feature type="domain" description="HTH cro/C1-type" evidence="2">
    <location>
        <begin position="13"/>
        <end position="68"/>
    </location>
</feature>
<dbReference type="InterPro" id="IPR052345">
    <property type="entry name" value="Rad_response_metalloprotease"/>
</dbReference>
<evidence type="ECO:0000313" key="4">
    <source>
        <dbReference type="Proteomes" id="UP000037558"/>
    </source>
</evidence>
<evidence type="ECO:0000259" key="2">
    <source>
        <dbReference type="PROSITE" id="PS50943"/>
    </source>
</evidence>
<dbReference type="GO" id="GO:0003677">
    <property type="term" value="F:DNA binding"/>
    <property type="evidence" value="ECO:0007669"/>
    <property type="project" value="UniProtKB-KW"/>
</dbReference>
<dbReference type="PATRIC" id="fig|284581.3.peg.1353"/>
<proteinExistence type="inferred from homology"/>
<dbReference type="RefSeq" id="WP_053400289.1">
    <property type="nucleotide sequence ID" value="NZ_LILC01000006.1"/>
</dbReference>
<keyword evidence="3" id="KW-0238">DNA-binding</keyword>
<dbReference type="Gene3D" id="1.10.10.2910">
    <property type="match status" value="1"/>
</dbReference>
<dbReference type="Gene3D" id="1.10.260.40">
    <property type="entry name" value="lambda repressor-like DNA-binding domains"/>
    <property type="match status" value="1"/>
</dbReference>
<accession>A0A0M0LAS3</accession>
<dbReference type="InterPro" id="IPR010359">
    <property type="entry name" value="IrrE_HExxH"/>
</dbReference>
<evidence type="ECO:0000313" key="3">
    <source>
        <dbReference type="EMBL" id="KOO48144.1"/>
    </source>
</evidence>